<organism evidence="3 4">
    <name type="scientific">Phytophthora lilii</name>
    <dbReference type="NCBI Taxonomy" id="2077276"/>
    <lineage>
        <taxon>Eukaryota</taxon>
        <taxon>Sar</taxon>
        <taxon>Stramenopiles</taxon>
        <taxon>Oomycota</taxon>
        <taxon>Peronosporomycetes</taxon>
        <taxon>Peronosporales</taxon>
        <taxon>Peronosporaceae</taxon>
        <taxon>Phytophthora</taxon>
    </lineage>
</organism>
<feature type="region of interest" description="Disordered" evidence="2">
    <location>
        <begin position="1"/>
        <end position="26"/>
    </location>
</feature>
<keyword evidence="1" id="KW-0175">Coiled coil</keyword>
<proteinExistence type="predicted"/>
<dbReference type="AlphaFoldDB" id="A0A9W6U834"/>
<evidence type="ECO:0000313" key="3">
    <source>
        <dbReference type="EMBL" id="GMF27667.1"/>
    </source>
</evidence>
<dbReference type="EMBL" id="BSXW01000671">
    <property type="protein sequence ID" value="GMF27667.1"/>
    <property type="molecule type" value="Genomic_DNA"/>
</dbReference>
<keyword evidence="4" id="KW-1185">Reference proteome</keyword>
<feature type="compositionally biased region" description="Basic residues" evidence="2">
    <location>
        <begin position="1"/>
        <end position="10"/>
    </location>
</feature>
<evidence type="ECO:0000256" key="2">
    <source>
        <dbReference type="SAM" id="MobiDB-lite"/>
    </source>
</evidence>
<dbReference type="OrthoDB" id="164085at2759"/>
<name>A0A9W6U834_9STRA</name>
<comment type="caution">
    <text evidence="3">The sequence shown here is derived from an EMBL/GenBank/DDBJ whole genome shotgun (WGS) entry which is preliminary data.</text>
</comment>
<accession>A0A9W6U834</accession>
<protein>
    <submittedName>
        <fullName evidence="3">Unnamed protein product</fullName>
    </submittedName>
</protein>
<evidence type="ECO:0000256" key="1">
    <source>
        <dbReference type="SAM" id="Coils"/>
    </source>
</evidence>
<sequence>MQLVAARKHPPPSSEADSINGKRKRDVDVIVIDDDDDINGDNVEISPPGTNEAFDSRACNSAATLNQKKKQNGGVSVAAVNALSRVGGTATQPQGNPYTNAGAAFVPSPAAHNSMIEPIPFTATSSVQPNVTFTSSSMPNGPYQANINTSSGTQWNNGVDNFHGSATSMATPNISAGVDASVMRSGMLQMSPTSMANAMSTPMNTTSGVWSTTSAMNTTSGVWSTTSAISTDMASASYPSNLLPLGGAVFAENALVDSLVDRYHEMNQTVTNMELQCNQLTQQIAVATCQGPYVAAPVMGALNNLQPMLQNAKARRDKFLIAMIIQSHDIMAAVRLLRLTELGDVPQVPMISHRKCLQISNEINLHKKKLIELNQRLSKTLNQSHAVGLRWENNLIRRTSASIQMHERSIKKLKKDREVEIVRIVQFSKNIRDALKRAFQRSVEIQRQQQQQQQQQQQFPPYG</sequence>
<evidence type="ECO:0000313" key="4">
    <source>
        <dbReference type="Proteomes" id="UP001165083"/>
    </source>
</evidence>
<reference evidence="3" key="1">
    <citation type="submission" date="2023-04" db="EMBL/GenBank/DDBJ databases">
        <title>Phytophthora lilii NBRC 32176.</title>
        <authorList>
            <person name="Ichikawa N."/>
            <person name="Sato H."/>
            <person name="Tonouchi N."/>
        </authorList>
    </citation>
    <scope>NUCLEOTIDE SEQUENCE</scope>
    <source>
        <strain evidence="3">NBRC 32176</strain>
    </source>
</reference>
<dbReference type="Proteomes" id="UP001165083">
    <property type="component" value="Unassembled WGS sequence"/>
</dbReference>
<gene>
    <name evidence="3" type="ORF">Plil01_001159000</name>
</gene>
<feature type="coiled-coil region" evidence="1">
    <location>
        <begin position="263"/>
        <end position="290"/>
    </location>
</feature>
<feature type="coiled-coil region" evidence="1">
    <location>
        <begin position="363"/>
        <end position="416"/>
    </location>
</feature>